<feature type="compositionally biased region" description="Polar residues" evidence="1">
    <location>
        <begin position="82"/>
        <end position="92"/>
    </location>
</feature>
<feature type="region of interest" description="Disordered" evidence="1">
    <location>
        <begin position="1"/>
        <end position="96"/>
    </location>
</feature>
<dbReference type="AlphaFoldDB" id="A0AAU7CF68"/>
<proteinExistence type="predicted"/>
<gene>
    <name evidence="2" type="ORF">V5E97_38270</name>
</gene>
<organism evidence="2">
    <name type="scientific">Singulisphaera sp. Ch08</name>
    <dbReference type="NCBI Taxonomy" id="3120278"/>
    <lineage>
        <taxon>Bacteria</taxon>
        <taxon>Pseudomonadati</taxon>
        <taxon>Planctomycetota</taxon>
        <taxon>Planctomycetia</taxon>
        <taxon>Isosphaerales</taxon>
        <taxon>Isosphaeraceae</taxon>
        <taxon>Singulisphaera</taxon>
    </lineage>
</organism>
<dbReference type="EMBL" id="CP155447">
    <property type="protein sequence ID" value="XBH04103.1"/>
    <property type="molecule type" value="Genomic_DNA"/>
</dbReference>
<dbReference type="RefSeq" id="WP_406696850.1">
    <property type="nucleotide sequence ID" value="NZ_CP155447.1"/>
</dbReference>
<reference evidence="2" key="1">
    <citation type="submission" date="2024-05" db="EMBL/GenBank/DDBJ databases">
        <title>Planctomycetes of the genus Singulisphaera possess chitinolytic capabilities.</title>
        <authorList>
            <person name="Ivanova A."/>
        </authorList>
    </citation>
    <scope>NUCLEOTIDE SEQUENCE</scope>
    <source>
        <strain evidence="2">Ch08T</strain>
    </source>
</reference>
<evidence type="ECO:0000313" key="2">
    <source>
        <dbReference type="EMBL" id="XBH04103.1"/>
    </source>
</evidence>
<name>A0AAU7CF68_9BACT</name>
<protein>
    <submittedName>
        <fullName evidence="2">Uncharacterized protein</fullName>
    </submittedName>
</protein>
<accession>A0AAU7CF68</accession>
<feature type="compositionally biased region" description="Basic and acidic residues" evidence="1">
    <location>
        <begin position="18"/>
        <end position="28"/>
    </location>
</feature>
<sequence length="171" mass="18492">MESFSRDVSLRPPAPANQERRTQGRPDDEILIIEADPRRPTPPLGARPNSGAGQRRGFRARSAPVTPAKRTQDLATPRALSASMSPEPSGQLSREMDLTPLKKMVVPLSTPVSQEVAATPHSPPKSAVLAALSSNDITILLSSPAKLREAIILNELLQPPLALRGKRSRLY</sequence>
<evidence type="ECO:0000256" key="1">
    <source>
        <dbReference type="SAM" id="MobiDB-lite"/>
    </source>
</evidence>